<comment type="caution">
    <text evidence="5">The sequence shown here is derived from an EMBL/GenBank/DDBJ whole genome shotgun (WGS) entry which is preliminary data.</text>
</comment>
<reference evidence="5" key="2">
    <citation type="submission" date="2021-12" db="EMBL/GenBank/DDBJ databases">
        <title>Resequencing data analysis of finger millet.</title>
        <authorList>
            <person name="Hatakeyama M."/>
            <person name="Aluri S."/>
            <person name="Balachadran M.T."/>
            <person name="Sivarajan S.R."/>
            <person name="Poveda L."/>
            <person name="Shimizu-Inatsugi R."/>
            <person name="Schlapbach R."/>
            <person name="Sreeman S.M."/>
            <person name="Shimizu K.K."/>
        </authorList>
    </citation>
    <scope>NUCLEOTIDE SEQUENCE</scope>
</reference>
<organism evidence="5 6">
    <name type="scientific">Eleusine coracana subsp. coracana</name>
    <dbReference type="NCBI Taxonomy" id="191504"/>
    <lineage>
        <taxon>Eukaryota</taxon>
        <taxon>Viridiplantae</taxon>
        <taxon>Streptophyta</taxon>
        <taxon>Embryophyta</taxon>
        <taxon>Tracheophyta</taxon>
        <taxon>Spermatophyta</taxon>
        <taxon>Magnoliopsida</taxon>
        <taxon>Liliopsida</taxon>
        <taxon>Poales</taxon>
        <taxon>Poaceae</taxon>
        <taxon>PACMAD clade</taxon>
        <taxon>Chloridoideae</taxon>
        <taxon>Cynodonteae</taxon>
        <taxon>Eleusininae</taxon>
        <taxon>Eleusine</taxon>
    </lineage>
</organism>
<dbReference type="Gene3D" id="3.40.50.300">
    <property type="entry name" value="P-loop containing nucleotide triphosphate hydrolases"/>
    <property type="match status" value="1"/>
</dbReference>
<evidence type="ECO:0000259" key="4">
    <source>
        <dbReference type="Pfam" id="PF23559"/>
    </source>
</evidence>
<dbReference type="Proteomes" id="UP001054889">
    <property type="component" value="Unassembled WGS sequence"/>
</dbReference>
<dbReference type="Gene3D" id="1.10.8.430">
    <property type="entry name" value="Helical domain of apoptotic protease-activating factors"/>
    <property type="match status" value="1"/>
</dbReference>
<evidence type="ECO:0000313" key="6">
    <source>
        <dbReference type="Proteomes" id="UP001054889"/>
    </source>
</evidence>
<dbReference type="PRINTS" id="PR00364">
    <property type="entry name" value="DISEASERSIST"/>
</dbReference>
<dbReference type="EMBL" id="BQKI01000007">
    <property type="protein sequence ID" value="GJM99050.1"/>
    <property type="molecule type" value="Genomic_DNA"/>
</dbReference>
<dbReference type="InterPro" id="IPR042197">
    <property type="entry name" value="Apaf_helical"/>
</dbReference>
<dbReference type="AlphaFoldDB" id="A0AAV5CLM2"/>
<gene>
    <name evidence="5" type="primary">ga16113</name>
    <name evidence="5" type="ORF">PR202_ga16113</name>
</gene>
<dbReference type="Gene3D" id="1.10.10.10">
    <property type="entry name" value="Winged helix-like DNA-binding domain superfamily/Winged helix DNA-binding domain"/>
    <property type="match status" value="1"/>
</dbReference>
<dbReference type="Gene3D" id="1.20.5.4130">
    <property type="match status" value="1"/>
</dbReference>
<dbReference type="GO" id="GO:0043531">
    <property type="term" value="F:ADP binding"/>
    <property type="evidence" value="ECO:0007669"/>
    <property type="project" value="InterPro"/>
</dbReference>
<evidence type="ECO:0000256" key="2">
    <source>
        <dbReference type="ARBA" id="ARBA00022821"/>
    </source>
</evidence>
<keyword evidence="6" id="KW-1185">Reference proteome</keyword>
<dbReference type="Pfam" id="PF00931">
    <property type="entry name" value="NB-ARC"/>
    <property type="match status" value="1"/>
</dbReference>
<dbReference type="InterPro" id="IPR036388">
    <property type="entry name" value="WH-like_DNA-bd_sf"/>
</dbReference>
<dbReference type="InterPro" id="IPR027417">
    <property type="entry name" value="P-loop_NTPase"/>
</dbReference>
<evidence type="ECO:0000313" key="5">
    <source>
        <dbReference type="EMBL" id="GJM99050.1"/>
    </source>
</evidence>
<keyword evidence="2" id="KW-0611">Plant defense</keyword>
<dbReference type="Pfam" id="PF23559">
    <property type="entry name" value="WHD_DRP"/>
    <property type="match status" value="1"/>
</dbReference>
<keyword evidence="1" id="KW-0677">Repeat</keyword>
<feature type="domain" description="Disease resistance protein winged helix" evidence="4">
    <location>
        <begin position="459"/>
        <end position="510"/>
    </location>
</feature>
<dbReference type="InterPro" id="IPR002182">
    <property type="entry name" value="NB-ARC"/>
</dbReference>
<name>A0AAV5CLM2_ELECO</name>
<dbReference type="PANTHER" id="PTHR36766:SF62">
    <property type="entry name" value="AAA+ ATPASE DOMAIN-CONTAINING PROTEIN"/>
    <property type="match status" value="1"/>
</dbReference>
<dbReference type="SUPFAM" id="SSF52540">
    <property type="entry name" value="P-loop containing nucleoside triphosphate hydrolases"/>
    <property type="match status" value="1"/>
</dbReference>
<dbReference type="InterPro" id="IPR058922">
    <property type="entry name" value="WHD_DRP"/>
</dbReference>
<accession>A0AAV5CLM2</accession>
<feature type="domain" description="NB-ARC" evidence="3">
    <location>
        <begin position="195"/>
        <end position="373"/>
    </location>
</feature>
<evidence type="ECO:0000259" key="3">
    <source>
        <dbReference type="Pfam" id="PF00931"/>
    </source>
</evidence>
<dbReference type="PANTHER" id="PTHR36766">
    <property type="entry name" value="PLANT BROAD-SPECTRUM MILDEW RESISTANCE PROTEIN RPW8"/>
    <property type="match status" value="1"/>
</dbReference>
<evidence type="ECO:0000256" key="1">
    <source>
        <dbReference type="ARBA" id="ARBA00022737"/>
    </source>
</evidence>
<reference evidence="5" key="1">
    <citation type="journal article" date="2018" name="DNA Res.">
        <title>Multiple hybrid de novo genome assembly of finger millet, an orphan allotetraploid crop.</title>
        <authorList>
            <person name="Hatakeyama M."/>
            <person name="Aluri S."/>
            <person name="Balachadran M.T."/>
            <person name="Sivarajan S.R."/>
            <person name="Patrignani A."/>
            <person name="Gruter S."/>
            <person name="Poveda L."/>
            <person name="Shimizu-Inatsugi R."/>
            <person name="Baeten J."/>
            <person name="Francoijs K.J."/>
            <person name="Nataraja K.N."/>
            <person name="Reddy Y.A.N."/>
            <person name="Phadnis S."/>
            <person name="Ravikumar R.L."/>
            <person name="Schlapbach R."/>
            <person name="Sreeman S.M."/>
            <person name="Shimizu K.K."/>
        </authorList>
    </citation>
    <scope>NUCLEOTIDE SEQUENCE</scope>
</reference>
<sequence>MCPHRFFLRLWSGLSAESSVYRLKLKSSCPKSLHSSAKSVMPHTHAAAVVDRLLRRLAFSGRQPELPSNIDEDVAHVGRTLARLHDVLVSLGTHTEAQVWMGNIKQITYDIEDLLDEFEDLNTTGSQWSGSWIGKAASFFLHSTMENRMKAIKRRLKFYATDSIIFNLMQNPLPYLEPFDNEVSDVSAIVGRDNDKAMIKDMLLQSNAEKLSVIPIVGLAGSGKTSLARLIFCDQGEGWNFDLRIWISLNRKLDLKKVATDIISRYSHTEEKLLDVHRDIEIHENLQLLKNCLWEVLHKKSCLIVLDDLSSTDKSQLDELKEMLRGTNECTKVLATTSNERTAELVCTLPPYKLCPLSEDDIWIMFSQKAFGNGNNISVHIKEIGKQIAKKCEGIPLLAYSLGSVVRDQVTDVWLAARDEEIWKLERRFATKTELFSSFYQIYNDLPPAMKLCFLYLSIFPKGSVIDKEKLIQQWIALEMIGSKHGSIPSYVHGEMCIQDLLSIYFLQVRKMQSVS</sequence>
<protein>
    <submittedName>
        <fullName evidence="5">Uncharacterized protein</fullName>
    </submittedName>
</protein>
<proteinExistence type="predicted"/>